<dbReference type="Proteomes" id="UP000775213">
    <property type="component" value="Unassembled WGS sequence"/>
</dbReference>
<comment type="caution">
    <text evidence="1">The sequence shown here is derived from an EMBL/GenBank/DDBJ whole genome shotgun (WGS) entry which is preliminary data.</text>
</comment>
<reference evidence="1 2" key="1">
    <citation type="journal article" date="2021" name="Hortic Res">
        <title>Chromosome-scale assembly of the Dendrobium chrysotoxum genome enhances the understanding of orchid evolution.</title>
        <authorList>
            <person name="Zhang Y."/>
            <person name="Zhang G.Q."/>
            <person name="Zhang D."/>
            <person name="Liu X.D."/>
            <person name="Xu X.Y."/>
            <person name="Sun W.H."/>
            <person name="Yu X."/>
            <person name="Zhu X."/>
            <person name="Wang Z.W."/>
            <person name="Zhao X."/>
            <person name="Zhong W.Y."/>
            <person name="Chen H."/>
            <person name="Yin W.L."/>
            <person name="Huang T."/>
            <person name="Niu S.C."/>
            <person name="Liu Z.J."/>
        </authorList>
    </citation>
    <scope>NUCLEOTIDE SEQUENCE [LARGE SCALE GENOMIC DNA]</scope>
    <source>
        <strain evidence="1">Lindl</strain>
    </source>
</reference>
<evidence type="ECO:0000313" key="1">
    <source>
        <dbReference type="EMBL" id="KAH0468173.1"/>
    </source>
</evidence>
<dbReference type="EMBL" id="JAGFBR010000004">
    <property type="protein sequence ID" value="KAH0468173.1"/>
    <property type="molecule type" value="Genomic_DNA"/>
</dbReference>
<name>A0AAV7HKM8_DENCH</name>
<organism evidence="1 2">
    <name type="scientific">Dendrobium chrysotoxum</name>
    <name type="common">Orchid</name>
    <dbReference type="NCBI Taxonomy" id="161865"/>
    <lineage>
        <taxon>Eukaryota</taxon>
        <taxon>Viridiplantae</taxon>
        <taxon>Streptophyta</taxon>
        <taxon>Embryophyta</taxon>
        <taxon>Tracheophyta</taxon>
        <taxon>Spermatophyta</taxon>
        <taxon>Magnoliopsida</taxon>
        <taxon>Liliopsida</taxon>
        <taxon>Asparagales</taxon>
        <taxon>Orchidaceae</taxon>
        <taxon>Epidendroideae</taxon>
        <taxon>Malaxideae</taxon>
        <taxon>Dendrobiinae</taxon>
        <taxon>Dendrobium</taxon>
    </lineage>
</organism>
<dbReference type="AlphaFoldDB" id="A0AAV7HKM8"/>
<accession>A0AAV7HKM8</accession>
<evidence type="ECO:0000313" key="2">
    <source>
        <dbReference type="Proteomes" id="UP000775213"/>
    </source>
</evidence>
<proteinExistence type="predicted"/>
<keyword evidence="2" id="KW-1185">Reference proteome</keyword>
<sequence>MCRLLCFSKGGREYMDVIACPVSKCKNGMFDPLLCKPMIAHEGFDHWLMREAIRWSLEWLSVHIVIGCSVLKQVGLACRDDLRDFSEAWEELERERSVANHFLRNTNAPYHDNACTSLFKDARTIQHVLYSSVIPKAGDQIHITPLLSLTTFYIMAHRDFNATDLLFRYIKHLNTIRDPGHRRHPNLALGHIIAYALEIKYDLQYPVPPNIPPSYFTNNSFHVFHSTRLYSEPAPDVEEEEEETVPVPVAPDAPAPLRIASPFNHLVQRFDQWEARFDSYVAAQEQQHTEDLQRFNDYVAQQ</sequence>
<protein>
    <submittedName>
        <fullName evidence="1">Uncharacterized protein</fullName>
    </submittedName>
</protein>
<gene>
    <name evidence="1" type="ORF">IEQ34_003206</name>
</gene>